<dbReference type="GO" id="GO:0005759">
    <property type="term" value="C:mitochondrial matrix"/>
    <property type="evidence" value="ECO:0007669"/>
    <property type="project" value="TreeGrafter"/>
</dbReference>
<dbReference type="OrthoDB" id="75923at2759"/>
<evidence type="ECO:0000256" key="2">
    <source>
        <dbReference type="ARBA" id="ARBA00022946"/>
    </source>
</evidence>
<dbReference type="AlphaFoldDB" id="A0A9J6CMW5"/>
<dbReference type="GO" id="GO:0003676">
    <property type="term" value="F:nucleic acid binding"/>
    <property type="evidence" value="ECO:0007669"/>
    <property type="project" value="InterPro"/>
</dbReference>
<proteinExistence type="inferred from homology"/>
<dbReference type="Gene3D" id="1.25.70.10">
    <property type="entry name" value="Transcription termination factor 3, mitochondrial"/>
    <property type="match status" value="2"/>
</dbReference>
<name>A0A9J6CMW5_POLVA</name>
<dbReference type="PANTHER" id="PTHR15437">
    <property type="entry name" value="TRANSCRIPTION TERMINATION FACTOR, MITOCHONDRIAL"/>
    <property type="match status" value="1"/>
</dbReference>
<dbReference type="InterPro" id="IPR038538">
    <property type="entry name" value="MTERF_sf"/>
</dbReference>
<comment type="similarity">
    <text evidence="1">Belongs to the mTERF family.</text>
</comment>
<dbReference type="Proteomes" id="UP001107558">
    <property type="component" value="Chromosome 1"/>
</dbReference>
<gene>
    <name evidence="3" type="ORF">PVAND_012558</name>
</gene>
<comment type="caution">
    <text evidence="3">The sequence shown here is derived from an EMBL/GenBank/DDBJ whole genome shotgun (WGS) entry which is preliminary data.</text>
</comment>
<dbReference type="Pfam" id="PF02536">
    <property type="entry name" value="mTERF"/>
    <property type="match status" value="2"/>
</dbReference>
<reference evidence="3" key="1">
    <citation type="submission" date="2021-03" db="EMBL/GenBank/DDBJ databases">
        <title>Chromosome level genome of the anhydrobiotic midge Polypedilum vanderplanki.</title>
        <authorList>
            <person name="Yoshida Y."/>
            <person name="Kikawada T."/>
            <person name="Gusev O."/>
        </authorList>
    </citation>
    <scope>NUCLEOTIDE SEQUENCE</scope>
    <source>
        <strain evidence="3">NIAS01</strain>
        <tissue evidence="3">Whole body or cell culture</tissue>
    </source>
</reference>
<keyword evidence="4" id="KW-1185">Reference proteome</keyword>
<accession>A0A9J6CMW5</accession>
<protein>
    <recommendedName>
        <fullName evidence="5">Transcription termination factor</fullName>
    </recommendedName>
</protein>
<sequence length="788" mass="92741">MIRRLLQQNNSINHFQLIRNLSSIQNICINYTENKLNEDISNEIIAGTNQFAKENVKKQAKIKRLTQMSIAHRFRRLLRCTEEEANKIIKENKKLADIDPNKISNTIEFLLNNDISIKSIINNPYLLTIDQKTFKSKLAQLQHLEPKEINDLVPLLQVSNPSFKRIIESISKEKNVIPERNRIYYLSQRLNVEPSLVAKFIANRTFMFEISFERLVENLNLLQEYKIDPINILKDMWVFTYSPQTIRDRLERCKLAGKEHLRPWMVRCREEKLQNSLKMTKETKSLLGDLSLVEYISQRLGCDTETINIMIQGYPDILKCRAKRIKEILDYLLEDEKIEPLEILRVLRILTYSLDKIKLRMNELKSIGYTQNTLTIVCRSKSEYKKALNKLTCPSRRLILQSNSINHFKLIRSLSGIQNLCSNYTANNINEDISNEIIANINQIAKHGRAKKTKENMIKKFQHILQCTDEEATQIVTKNQKLIKSDPYQISDCIEFLFENNVSIKSIINHPWLLTMDRKLLETKLVRLKLLKPRDINDFVPLLQFSILILKRLIKKCIREREVIPEGNRIYYLSKKLNVEPSVVAKNTINRIFLFEINFQMLVENIDVLQEYKINSMNILRDAHVLRYSKETIIERLEKCKQEGKEILMPWMVKCTEEILENSIKLTRDKKRLLGDNSVLEYIAQRLNCSVEEVYIMAERYPPVFKVRVGKVKAILDYLLNEEKFTPLEVLRVIRILGHSLKTTKLRLNELKALGCRPSTLTIVCRSQNEYNKFVNQWIDRKERIFVK</sequence>
<organism evidence="3 4">
    <name type="scientific">Polypedilum vanderplanki</name>
    <name type="common">Sleeping chironomid midge</name>
    <dbReference type="NCBI Taxonomy" id="319348"/>
    <lineage>
        <taxon>Eukaryota</taxon>
        <taxon>Metazoa</taxon>
        <taxon>Ecdysozoa</taxon>
        <taxon>Arthropoda</taxon>
        <taxon>Hexapoda</taxon>
        <taxon>Insecta</taxon>
        <taxon>Pterygota</taxon>
        <taxon>Neoptera</taxon>
        <taxon>Endopterygota</taxon>
        <taxon>Diptera</taxon>
        <taxon>Nematocera</taxon>
        <taxon>Chironomoidea</taxon>
        <taxon>Chironomidae</taxon>
        <taxon>Chironominae</taxon>
        <taxon>Polypedilum</taxon>
        <taxon>Polypedilum</taxon>
    </lineage>
</organism>
<evidence type="ECO:0000256" key="1">
    <source>
        <dbReference type="ARBA" id="ARBA00007692"/>
    </source>
</evidence>
<dbReference type="InterPro" id="IPR003690">
    <property type="entry name" value="MTERF"/>
</dbReference>
<evidence type="ECO:0000313" key="4">
    <source>
        <dbReference type="Proteomes" id="UP001107558"/>
    </source>
</evidence>
<evidence type="ECO:0008006" key="5">
    <source>
        <dbReference type="Google" id="ProtNLM"/>
    </source>
</evidence>
<dbReference type="EMBL" id="JADBJN010000001">
    <property type="protein sequence ID" value="KAG5683268.1"/>
    <property type="molecule type" value="Genomic_DNA"/>
</dbReference>
<dbReference type="SMART" id="SM00733">
    <property type="entry name" value="Mterf"/>
    <property type="match status" value="8"/>
</dbReference>
<dbReference type="GO" id="GO:0006393">
    <property type="term" value="P:termination of mitochondrial transcription"/>
    <property type="evidence" value="ECO:0007669"/>
    <property type="project" value="TreeGrafter"/>
</dbReference>
<dbReference type="PANTHER" id="PTHR15437:SF6">
    <property type="entry name" value="TRANSCRIPTION TERMINATION FACTOR, MITOCHONDRIAL"/>
    <property type="match status" value="1"/>
</dbReference>
<evidence type="ECO:0000313" key="3">
    <source>
        <dbReference type="EMBL" id="KAG5683268.1"/>
    </source>
</evidence>
<keyword evidence="2" id="KW-0809">Transit peptide</keyword>